<sequence>MSRVDTGPTSTKGCPSTLPDSIFDPHINGHLVSTRIYNYDLITRLFIHLSQKAITNHKCYVYSYDVARQGITGVPPEESEDSTVQERGWFRDVAVFTQICTNHAIPNGQTPEEIFIHWRDSLLEFLDTNNSGGLWTRIN</sequence>
<dbReference type="EMBL" id="ML976657">
    <property type="protein sequence ID" value="KAF1979692.1"/>
    <property type="molecule type" value="Genomic_DNA"/>
</dbReference>
<dbReference type="OrthoDB" id="3783232at2759"/>
<dbReference type="Proteomes" id="UP000800036">
    <property type="component" value="Unassembled WGS sequence"/>
</dbReference>
<name>A0A6A5VVC5_9PLEO</name>
<organism evidence="1 2">
    <name type="scientific">Bimuria novae-zelandiae CBS 107.79</name>
    <dbReference type="NCBI Taxonomy" id="1447943"/>
    <lineage>
        <taxon>Eukaryota</taxon>
        <taxon>Fungi</taxon>
        <taxon>Dikarya</taxon>
        <taxon>Ascomycota</taxon>
        <taxon>Pezizomycotina</taxon>
        <taxon>Dothideomycetes</taxon>
        <taxon>Pleosporomycetidae</taxon>
        <taxon>Pleosporales</taxon>
        <taxon>Massarineae</taxon>
        <taxon>Didymosphaeriaceae</taxon>
        <taxon>Bimuria</taxon>
    </lineage>
</organism>
<accession>A0A6A5VVC5</accession>
<keyword evidence="2" id="KW-1185">Reference proteome</keyword>
<protein>
    <submittedName>
        <fullName evidence="1">Uncharacterized protein</fullName>
    </submittedName>
</protein>
<evidence type="ECO:0000313" key="2">
    <source>
        <dbReference type="Proteomes" id="UP000800036"/>
    </source>
</evidence>
<dbReference type="AlphaFoldDB" id="A0A6A5VVC5"/>
<proteinExistence type="predicted"/>
<gene>
    <name evidence="1" type="ORF">BU23DRAFT_446130</name>
</gene>
<evidence type="ECO:0000313" key="1">
    <source>
        <dbReference type="EMBL" id="KAF1979692.1"/>
    </source>
</evidence>
<reference evidence="1" key="1">
    <citation type="journal article" date="2020" name="Stud. Mycol.">
        <title>101 Dothideomycetes genomes: a test case for predicting lifestyles and emergence of pathogens.</title>
        <authorList>
            <person name="Haridas S."/>
            <person name="Albert R."/>
            <person name="Binder M."/>
            <person name="Bloem J."/>
            <person name="Labutti K."/>
            <person name="Salamov A."/>
            <person name="Andreopoulos B."/>
            <person name="Baker S."/>
            <person name="Barry K."/>
            <person name="Bills G."/>
            <person name="Bluhm B."/>
            <person name="Cannon C."/>
            <person name="Castanera R."/>
            <person name="Culley D."/>
            <person name="Daum C."/>
            <person name="Ezra D."/>
            <person name="Gonzalez J."/>
            <person name="Henrissat B."/>
            <person name="Kuo A."/>
            <person name="Liang C."/>
            <person name="Lipzen A."/>
            <person name="Lutzoni F."/>
            <person name="Magnuson J."/>
            <person name="Mondo S."/>
            <person name="Nolan M."/>
            <person name="Ohm R."/>
            <person name="Pangilinan J."/>
            <person name="Park H.-J."/>
            <person name="Ramirez L."/>
            <person name="Alfaro M."/>
            <person name="Sun H."/>
            <person name="Tritt A."/>
            <person name="Yoshinaga Y."/>
            <person name="Zwiers L.-H."/>
            <person name="Turgeon B."/>
            <person name="Goodwin S."/>
            <person name="Spatafora J."/>
            <person name="Crous P."/>
            <person name="Grigoriev I."/>
        </authorList>
    </citation>
    <scope>NUCLEOTIDE SEQUENCE</scope>
    <source>
        <strain evidence="1">CBS 107.79</strain>
    </source>
</reference>